<evidence type="ECO:0000256" key="1">
    <source>
        <dbReference type="ARBA" id="ARBA00004273"/>
    </source>
</evidence>
<gene>
    <name evidence="7" type="ORF">SYNPS1DRAFT_16989</name>
</gene>
<keyword evidence="6" id="KW-0472">Membrane</keyword>
<dbReference type="AlphaFoldDB" id="A0A4V1J1C5"/>
<organism evidence="7 8">
    <name type="scientific">Syncephalis pseudoplumigaleata</name>
    <dbReference type="NCBI Taxonomy" id="1712513"/>
    <lineage>
        <taxon>Eukaryota</taxon>
        <taxon>Fungi</taxon>
        <taxon>Fungi incertae sedis</taxon>
        <taxon>Zoopagomycota</taxon>
        <taxon>Zoopagomycotina</taxon>
        <taxon>Zoopagomycetes</taxon>
        <taxon>Zoopagales</taxon>
        <taxon>Piptocephalidaceae</taxon>
        <taxon>Syncephalis</taxon>
    </lineage>
</organism>
<dbReference type="PANTHER" id="PTHR28264">
    <property type="entry name" value="CYTOCHROME C OXIDASE SUBUNIT 7A"/>
    <property type="match status" value="1"/>
</dbReference>
<dbReference type="Gene3D" id="4.10.93.10">
    <property type="entry name" value="Mitochondrial cytochrome c oxidase subunit VIc/VIIs"/>
    <property type="match status" value="1"/>
</dbReference>
<name>A0A4V1J1C5_9FUNG</name>
<dbReference type="GO" id="GO:0004129">
    <property type="term" value="F:cytochrome-c oxidase activity"/>
    <property type="evidence" value="ECO:0007669"/>
    <property type="project" value="TreeGrafter"/>
</dbReference>
<evidence type="ECO:0000256" key="5">
    <source>
        <dbReference type="ARBA" id="ARBA00023128"/>
    </source>
</evidence>
<dbReference type="Pfam" id="PF02937">
    <property type="entry name" value="COX6C"/>
    <property type="match status" value="1"/>
</dbReference>
<dbReference type="OrthoDB" id="2317211at2759"/>
<evidence type="ECO:0000256" key="4">
    <source>
        <dbReference type="ARBA" id="ARBA00022989"/>
    </source>
</evidence>
<dbReference type="InterPro" id="IPR034884">
    <property type="entry name" value="Cytochrome_c_oxidase_VIc/VIIs"/>
</dbReference>
<keyword evidence="8" id="KW-1185">Reference proteome</keyword>
<dbReference type="EMBL" id="KZ990144">
    <property type="protein sequence ID" value="RKP24579.1"/>
    <property type="molecule type" value="Genomic_DNA"/>
</dbReference>
<keyword evidence="5" id="KW-0496">Mitochondrion</keyword>
<dbReference type="CDD" id="cd22888">
    <property type="entry name" value="CcO_VIIa_fungal"/>
    <property type="match status" value="1"/>
</dbReference>
<comment type="subcellular location">
    <subcellularLocation>
        <location evidence="1">Mitochondrion inner membrane</location>
    </subcellularLocation>
</comment>
<dbReference type="InterPro" id="IPR037169">
    <property type="entry name" value="Cytochrome_c_oxidase_VIc_sf"/>
</dbReference>
<keyword evidence="2" id="KW-0812">Transmembrane</keyword>
<evidence type="ECO:0000313" key="8">
    <source>
        <dbReference type="Proteomes" id="UP000278143"/>
    </source>
</evidence>
<evidence type="ECO:0000256" key="2">
    <source>
        <dbReference type="ARBA" id="ARBA00022692"/>
    </source>
</evidence>
<evidence type="ECO:0000313" key="7">
    <source>
        <dbReference type="EMBL" id="RKP24579.1"/>
    </source>
</evidence>
<dbReference type="GO" id="GO:0006123">
    <property type="term" value="P:mitochondrial electron transport, cytochrome c to oxygen"/>
    <property type="evidence" value="ECO:0007669"/>
    <property type="project" value="TreeGrafter"/>
</dbReference>
<dbReference type="Proteomes" id="UP000278143">
    <property type="component" value="Unassembled WGS sequence"/>
</dbReference>
<reference evidence="8" key="1">
    <citation type="journal article" date="2018" name="Nat. Microbiol.">
        <title>Leveraging single-cell genomics to expand the fungal tree of life.</title>
        <authorList>
            <person name="Ahrendt S.R."/>
            <person name="Quandt C.A."/>
            <person name="Ciobanu D."/>
            <person name="Clum A."/>
            <person name="Salamov A."/>
            <person name="Andreopoulos B."/>
            <person name="Cheng J.F."/>
            <person name="Woyke T."/>
            <person name="Pelin A."/>
            <person name="Henrissat B."/>
            <person name="Reynolds N.K."/>
            <person name="Benny G.L."/>
            <person name="Smith M.E."/>
            <person name="James T.Y."/>
            <person name="Grigoriev I.V."/>
        </authorList>
    </citation>
    <scope>NUCLEOTIDE SEQUENCE [LARGE SCALE GENOMIC DNA]</scope>
    <source>
        <strain evidence="8">Benny S71-1</strain>
    </source>
</reference>
<keyword evidence="4" id="KW-1133">Transmembrane helix</keyword>
<accession>A0A4V1J1C5</accession>
<keyword evidence="3" id="KW-0999">Mitochondrion inner membrane</keyword>
<proteinExistence type="predicted"/>
<evidence type="ECO:0000256" key="6">
    <source>
        <dbReference type="ARBA" id="ARBA00023136"/>
    </source>
</evidence>
<evidence type="ECO:0000256" key="3">
    <source>
        <dbReference type="ARBA" id="ARBA00022792"/>
    </source>
</evidence>
<protein>
    <submittedName>
        <fullName evidence="7">Cytochrome-c oxidase, subunit VIIa</fullName>
    </submittedName>
</protein>
<sequence length="58" mass="6511">MTAGPRIVGTFKRGALRDIAIGFALSLTAGYAFKYGYFYPSIEQRNAFYQKLNAAREE</sequence>
<dbReference type="PANTHER" id="PTHR28264:SF1">
    <property type="entry name" value="CYTOCHROME C OXIDASE SUBUNIT 6C"/>
    <property type="match status" value="1"/>
</dbReference>
<dbReference type="GO" id="GO:0005743">
    <property type="term" value="C:mitochondrial inner membrane"/>
    <property type="evidence" value="ECO:0007669"/>
    <property type="project" value="UniProtKB-SubCell"/>
</dbReference>